<sequence length="487" mass="54758">MKLESALVIFLSAITLSSAQITWPTCDPAVVQWFPHPESCTHYIICFHGVLHEMSCAPGLHFNRHELKCMLPQDADCDINYLCPDEDDDNNPVFLPDPDDCGLYYVCSRGTPLPRECAEGLWFDVVNRWCNFPEYVECDDRTVVNPDNPGNRTTVAPPVTGPPEISACHMNSDLFDGQTYLKSMCIVNQNANYETARAGCQSRNMNLFIIDNSIVQTEFQLTTTDLLRSHPGGFVWINGIRDLNNNQWNVFNADGSRRGAIYDGVIWVQTESIDGRNSGECLRYSSQHGPYEAMGVACNSNSWYICEHHLQTSEPTTTTPELTTTTTEEPIVPPNPTICWNATDLYHNDNYLKSMCIISTSANYDAAQAACRNNGMELFVINNFQVQAAFREASTVIFSTTYPRGFVWINGRLHGDCQRWHVFDPSPREMFNGVHFLQTDEFHGASMGECLRFSAQHTGEWLGVGTTCTASNWYVCEFDRASVAESI</sequence>
<feature type="signal peptide" evidence="6">
    <location>
        <begin position="1"/>
        <end position="19"/>
    </location>
</feature>
<evidence type="ECO:0000256" key="6">
    <source>
        <dbReference type="SAM" id="SignalP"/>
    </source>
</evidence>
<dbReference type="Pfam" id="PF01607">
    <property type="entry name" value="CBM_14"/>
    <property type="match status" value="2"/>
</dbReference>
<dbReference type="GO" id="GO:0005576">
    <property type="term" value="C:extracellular region"/>
    <property type="evidence" value="ECO:0007669"/>
    <property type="project" value="InterPro"/>
</dbReference>
<gene>
    <name evidence="8" type="ORF">PVAND_005418</name>
</gene>
<dbReference type="InterPro" id="IPR036508">
    <property type="entry name" value="Chitin-bd_dom_sf"/>
</dbReference>
<keyword evidence="4" id="KW-1015">Disulfide bond</keyword>
<keyword evidence="3" id="KW-0677">Repeat</keyword>
<feature type="domain" description="Chitin-binding type-2" evidence="7">
    <location>
        <begin position="80"/>
        <end position="140"/>
    </location>
</feature>
<dbReference type="Gene3D" id="3.10.100.10">
    <property type="entry name" value="Mannose-Binding Protein A, subunit A"/>
    <property type="match status" value="2"/>
</dbReference>
<dbReference type="Gene3D" id="2.170.140.10">
    <property type="entry name" value="Chitin binding domain"/>
    <property type="match status" value="2"/>
</dbReference>
<keyword evidence="1" id="KW-0147">Chitin-binding</keyword>
<dbReference type="SUPFAM" id="SSF56436">
    <property type="entry name" value="C-type lectin-like"/>
    <property type="match status" value="2"/>
</dbReference>
<organism evidence="8 9">
    <name type="scientific">Polypedilum vanderplanki</name>
    <name type="common">Sleeping chironomid midge</name>
    <dbReference type="NCBI Taxonomy" id="319348"/>
    <lineage>
        <taxon>Eukaryota</taxon>
        <taxon>Metazoa</taxon>
        <taxon>Ecdysozoa</taxon>
        <taxon>Arthropoda</taxon>
        <taxon>Hexapoda</taxon>
        <taxon>Insecta</taxon>
        <taxon>Pterygota</taxon>
        <taxon>Neoptera</taxon>
        <taxon>Endopterygota</taxon>
        <taxon>Diptera</taxon>
        <taxon>Nematocera</taxon>
        <taxon>Chironomoidea</taxon>
        <taxon>Chironomidae</taxon>
        <taxon>Chironominae</taxon>
        <taxon>Polypedilum</taxon>
        <taxon>Polypedilum</taxon>
    </lineage>
</organism>
<proteinExistence type="predicted"/>
<dbReference type="InterPro" id="IPR016186">
    <property type="entry name" value="C-type_lectin-like/link_sf"/>
</dbReference>
<dbReference type="SUPFAM" id="SSF57625">
    <property type="entry name" value="Invertebrate chitin-binding proteins"/>
    <property type="match status" value="2"/>
</dbReference>
<evidence type="ECO:0000259" key="7">
    <source>
        <dbReference type="PROSITE" id="PS50940"/>
    </source>
</evidence>
<dbReference type="SMART" id="SM00494">
    <property type="entry name" value="ChtBD2"/>
    <property type="match status" value="2"/>
</dbReference>
<feature type="domain" description="Chitin-binding type-2" evidence="7">
    <location>
        <begin position="23"/>
        <end position="79"/>
    </location>
</feature>
<evidence type="ECO:0000313" key="8">
    <source>
        <dbReference type="EMBL" id="KAG5675522.1"/>
    </source>
</evidence>
<dbReference type="InterPro" id="IPR002557">
    <property type="entry name" value="Chitin-bd_dom"/>
</dbReference>
<keyword evidence="2 6" id="KW-0732">Signal</keyword>
<dbReference type="PANTHER" id="PTHR23301:SF0">
    <property type="entry name" value="CHITIN-BINDING TYPE-2 DOMAIN-CONTAINING PROTEIN-RELATED"/>
    <property type="match status" value="1"/>
</dbReference>
<dbReference type="InterPro" id="IPR051940">
    <property type="entry name" value="Chitin_bind-dev_reg"/>
</dbReference>
<comment type="caution">
    <text evidence="8">The sequence shown here is derived from an EMBL/GenBank/DDBJ whole genome shotgun (WGS) entry which is preliminary data.</text>
</comment>
<dbReference type="EMBL" id="JADBJN010000002">
    <property type="protein sequence ID" value="KAG5675522.1"/>
    <property type="molecule type" value="Genomic_DNA"/>
</dbReference>
<accession>A0A9J6C0J1</accession>
<dbReference type="Proteomes" id="UP001107558">
    <property type="component" value="Chromosome 2"/>
</dbReference>
<name>A0A9J6C0J1_POLVA</name>
<evidence type="ECO:0000256" key="3">
    <source>
        <dbReference type="ARBA" id="ARBA00022737"/>
    </source>
</evidence>
<protein>
    <recommendedName>
        <fullName evidence="7">Chitin-binding type-2 domain-containing protein</fullName>
    </recommendedName>
</protein>
<feature type="chain" id="PRO_5039900327" description="Chitin-binding type-2 domain-containing protein" evidence="6">
    <location>
        <begin position="20"/>
        <end position="487"/>
    </location>
</feature>
<evidence type="ECO:0000256" key="4">
    <source>
        <dbReference type="ARBA" id="ARBA00023157"/>
    </source>
</evidence>
<dbReference type="AlphaFoldDB" id="A0A9J6C0J1"/>
<dbReference type="InterPro" id="IPR001304">
    <property type="entry name" value="C-type_lectin-like"/>
</dbReference>
<keyword evidence="9" id="KW-1185">Reference proteome</keyword>
<dbReference type="PROSITE" id="PS50940">
    <property type="entry name" value="CHIT_BIND_II"/>
    <property type="match status" value="2"/>
</dbReference>
<dbReference type="CDD" id="cd00037">
    <property type="entry name" value="CLECT"/>
    <property type="match status" value="2"/>
</dbReference>
<dbReference type="SMART" id="SM00034">
    <property type="entry name" value="CLECT"/>
    <property type="match status" value="2"/>
</dbReference>
<evidence type="ECO:0000256" key="2">
    <source>
        <dbReference type="ARBA" id="ARBA00022729"/>
    </source>
</evidence>
<keyword evidence="5" id="KW-0325">Glycoprotein</keyword>
<evidence type="ECO:0000256" key="1">
    <source>
        <dbReference type="ARBA" id="ARBA00022669"/>
    </source>
</evidence>
<evidence type="ECO:0000256" key="5">
    <source>
        <dbReference type="ARBA" id="ARBA00023180"/>
    </source>
</evidence>
<evidence type="ECO:0000313" key="9">
    <source>
        <dbReference type="Proteomes" id="UP001107558"/>
    </source>
</evidence>
<reference evidence="8" key="1">
    <citation type="submission" date="2021-03" db="EMBL/GenBank/DDBJ databases">
        <title>Chromosome level genome of the anhydrobiotic midge Polypedilum vanderplanki.</title>
        <authorList>
            <person name="Yoshida Y."/>
            <person name="Kikawada T."/>
            <person name="Gusev O."/>
        </authorList>
    </citation>
    <scope>NUCLEOTIDE SEQUENCE</scope>
    <source>
        <strain evidence="8">NIAS01</strain>
        <tissue evidence="8">Whole body or cell culture</tissue>
    </source>
</reference>
<dbReference type="GO" id="GO:0008061">
    <property type="term" value="F:chitin binding"/>
    <property type="evidence" value="ECO:0007669"/>
    <property type="project" value="UniProtKB-KW"/>
</dbReference>
<dbReference type="Pfam" id="PF00059">
    <property type="entry name" value="Lectin_C"/>
    <property type="match status" value="2"/>
</dbReference>
<dbReference type="InterPro" id="IPR016187">
    <property type="entry name" value="CTDL_fold"/>
</dbReference>
<dbReference type="PANTHER" id="PTHR23301">
    <property type="entry name" value="CHITIN BINDING PERITROPHIN-A"/>
    <property type="match status" value="1"/>
</dbReference>
<dbReference type="OrthoDB" id="6020543at2759"/>